<keyword evidence="4" id="KW-1185">Reference proteome</keyword>
<feature type="chain" id="PRO_5034299539" description="DUF7707 domain-containing protein" evidence="1">
    <location>
        <begin position="21"/>
        <end position="202"/>
    </location>
</feature>
<comment type="caution">
    <text evidence="3">The sequence shown here is derived from an EMBL/GenBank/DDBJ whole genome shotgun (WGS) entry which is preliminary data.</text>
</comment>
<protein>
    <recommendedName>
        <fullName evidence="2">DUF7707 domain-containing protein</fullName>
    </recommendedName>
</protein>
<name>A0A8H3IZS7_9LECA</name>
<gene>
    <name evidence="3" type="ORF">HETSPECPRED_000560</name>
</gene>
<evidence type="ECO:0000313" key="4">
    <source>
        <dbReference type="Proteomes" id="UP000664521"/>
    </source>
</evidence>
<evidence type="ECO:0000256" key="1">
    <source>
        <dbReference type="SAM" id="SignalP"/>
    </source>
</evidence>
<reference evidence="3" key="1">
    <citation type="submission" date="2021-03" db="EMBL/GenBank/DDBJ databases">
        <authorList>
            <person name="Tagirdzhanova G."/>
        </authorList>
    </citation>
    <scope>NUCLEOTIDE SEQUENCE</scope>
</reference>
<evidence type="ECO:0000313" key="3">
    <source>
        <dbReference type="EMBL" id="CAF9937505.1"/>
    </source>
</evidence>
<dbReference type="InterPro" id="IPR056124">
    <property type="entry name" value="DUF7707"/>
</dbReference>
<keyword evidence="1" id="KW-0732">Signal</keyword>
<sequence>MQSFIALAVVVATLFKLVPSQSIDPDSVAIATRNEWCTKQKASCPLLCLQIPGATAGTEANSCDADSLAFECVCSNGQSPNASQYSQTIPYFECTEFNTQCANNCGASNSACVAACRDTHPCGAQNPTRVNTSTISTMAATATGSSAAETSGSAAYTGFGSSSTASSSSDDSNAAQVLVIGFGRMYGTALVLSVVFGGFLML</sequence>
<dbReference type="Pfam" id="PF24808">
    <property type="entry name" value="DUF7707"/>
    <property type="match status" value="1"/>
</dbReference>
<feature type="domain" description="DUF7707" evidence="2">
    <location>
        <begin position="22"/>
        <end position="127"/>
    </location>
</feature>
<dbReference type="EMBL" id="CAJPDS010000102">
    <property type="protein sequence ID" value="CAF9937505.1"/>
    <property type="molecule type" value="Genomic_DNA"/>
</dbReference>
<evidence type="ECO:0000259" key="2">
    <source>
        <dbReference type="Pfam" id="PF24808"/>
    </source>
</evidence>
<feature type="signal peptide" evidence="1">
    <location>
        <begin position="1"/>
        <end position="20"/>
    </location>
</feature>
<proteinExistence type="predicted"/>
<dbReference type="AlphaFoldDB" id="A0A8H3IZS7"/>
<dbReference type="PANTHER" id="PTHR38118:SF2">
    <property type="entry name" value="CDP-ALCOHOL PHOSPHATIDYLTRANSFERASE PROTEIN"/>
    <property type="match status" value="1"/>
</dbReference>
<dbReference type="OrthoDB" id="2439692at2759"/>
<organism evidence="3 4">
    <name type="scientific">Heterodermia speciosa</name>
    <dbReference type="NCBI Taxonomy" id="116794"/>
    <lineage>
        <taxon>Eukaryota</taxon>
        <taxon>Fungi</taxon>
        <taxon>Dikarya</taxon>
        <taxon>Ascomycota</taxon>
        <taxon>Pezizomycotina</taxon>
        <taxon>Lecanoromycetes</taxon>
        <taxon>OSLEUM clade</taxon>
        <taxon>Lecanoromycetidae</taxon>
        <taxon>Caliciales</taxon>
        <taxon>Physciaceae</taxon>
        <taxon>Heterodermia</taxon>
    </lineage>
</organism>
<dbReference type="PANTHER" id="PTHR38118">
    <property type="entry name" value="ANCHORED CELL WALL PROTEIN 11-RELATED"/>
    <property type="match status" value="1"/>
</dbReference>
<accession>A0A8H3IZS7</accession>
<dbReference type="Proteomes" id="UP000664521">
    <property type="component" value="Unassembled WGS sequence"/>
</dbReference>